<evidence type="ECO:0000313" key="3">
    <source>
        <dbReference type="RefSeq" id="XP_031570341.1"/>
    </source>
</evidence>
<evidence type="ECO:0000256" key="1">
    <source>
        <dbReference type="SAM" id="MobiDB-lite"/>
    </source>
</evidence>
<keyword evidence="2" id="KW-1185">Reference proteome</keyword>
<name>A0A6P8IT19_ACTTE</name>
<evidence type="ECO:0000313" key="2">
    <source>
        <dbReference type="Proteomes" id="UP000515163"/>
    </source>
</evidence>
<accession>A0A6P8IT19</accession>
<proteinExistence type="predicted"/>
<dbReference type="KEGG" id="aten:116304711"/>
<dbReference type="AlphaFoldDB" id="A0A6P8IT19"/>
<feature type="compositionally biased region" description="Basic and acidic residues" evidence="1">
    <location>
        <begin position="181"/>
        <end position="202"/>
    </location>
</feature>
<dbReference type="OrthoDB" id="10065203at2759"/>
<organism evidence="2 3">
    <name type="scientific">Actinia tenebrosa</name>
    <name type="common">Australian red waratah sea anemone</name>
    <dbReference type="NCBI Taxonomy" id="6105"/>
    <lineage>
        <taxon>Eukaryota</taxon>
        <taxon>Metazoa</taxon>
        <taxon>Cnidaria</taxon>
        <taxon>Anthozoa</taxon>
        <taxon>Hexacorallia</taxon>
        <taxon>Actiniaria</taxon>
        <taxon>Actiniidae</taxon>
        <taxon>Actinia</taxon>
    </lineage>
</organism>
<gene>
    <name evidence="3" type="primary">LOC116304711</name>
</gene>
<dbReference type="GeneID" id="116304711"/>
<dbReference type="InParanoid" id="A0A6P8IT19"/>
<dbReference type="RefSeq" id="XP_031570341.1">
    <property type="nucleotide sequence ID" value="XM_031714481.1"/>
</dbReference>
<feature type="region of interest" description="Disordered" evidence="1">
    <location>
        <begin position="173"/>
        <end position="229"/>
    </location>
</feature>
<sequence length="229" mass="26836">MVLNFRLFNCDRTFSLDKVEALIQRVAAKLSRETKIEKTYFPLPRMDELCVELEKEGSHFDEYAVFVVHAHESRLWINTGDGNEGYSKLYHILQKVTGDRVLIVIGGDDNYKDQEERDKSPLSRWAWRKISSQFTEDYVNGVRSFIFSWEEDHHPIHEEALEFYLDPKKFVPSPKPLPTKVPEKEETKEVEQAKLSEVKKQEPQPMETKNIFENEFPPPKPLLAKVPEN</sequence>
<reference evidence="3" key="1">
    <citation type="submission" date="2025-08" db="UniProtKB">
        <authorList>
            <consortium name="RefSeq"/>
        </authorList>
    </citation>
    <scope>IDENTIFICATION</scope>
    <source>
        <tissue evidence="3">Tentacle</tissue>
    </source>
</reference>
<protein>
    <submittedName>
        <fullName evidence="3">Uncharacterized protein LOC116304711 isoform X1</fullName>
    </submittedName>
</protein>
<dbReference type="Proteomes" id="UP000515163">
    <property type="component" value="Unplaced"/>
</dbReference>